<dbReference type="SUPFAM" id="SSF53448">
    <property type="entry name" value="Nucleotide-diphospho-sugar transferases"/>
    <property type="match status" value="1"/>
</dbReference>
<accession>A0A1Y0I2K9</accession>
<dbReference type="GO" id="GO:0016757">
    <property type="term" value="F:glycosyltransferase activity"/>
    <property type="evidence" value="ECO:0007669"/>
    <property type="project" value="UniProtKB-KW"/>
</dbReference>
<keyword evidence="3" id="KW-1185">Reference proteome</keyword>
<keyword evidence="2" id="KW-0808">Transferase</keyword>
<reference evidence="2 3" key="1">
    <citation type="submission" date="2017-05" db="EMBL/GenBank/DDBJ databases">
        <title>Genomic insights into alkan degradation activity of Oleiphilus messinensis.</title>
        <authorList>
            <person name="Kozyavkin S.A."/>
            <person name="Slesarev A.I."/>
            <person name="Golyshin P.N."/>
            <person name="Korzhenkov A."/>
            <person name="Golyshina O.N."/>
            <person name="Toshchakov S.V."/>
        </authorList>
    </citation>
    <scope>NUCLEOTIDE SEQUENCE [LARGE SCALE GENOMIC DNA]</scope>
    <source>
        <strain evidence="2 3">ME102</strain>
    </source>
</reference>
<evidence type="ECO:0000313" key="3">
    <source>
        <dbReference type="Proteomes" id="UP000196027"/>
    </source>
</evidence>
<evidence type="ECO:0000259" key="1">
    <source>
        <dbReference type="Pfam" id="PF00535"/>
    </source>
</evidence>
<sequence>MYYDHHVTCVIPALDEAKSIGKVVTDFNGLTNADGSKVIDTIIVCDNGSQDGTPCIAKKAGAQVVFEPIPGYGQACMTGMAAINHTDIVLFVDGDGSFIADQAIQLLNGIITGADLVIGSRTLGNVAAGAMSQQQLWGNKLSTLLIRLLWQFEVSDLGPYRAIRWSRLKDLGMCEPRFGWTVEMQVKAIAGGANIIEVPVDTGRREGRSKISGTLKGTVLAGIGIISTILKLRWRYQRQQRLLRY</sequence>
<dbReference type="InterPro" id="IPR050256">
    <property type="entry name" value="Glycosyltransferase_2"/>
</dbReference>
<proteinExistence type="predicted"/>
<dbReference type="EMBL" id="CP021425">
    <property type="protein sequence ID" value="ARU54490.1"/>
    <property type="molecule type" value="Genomic_DNA"/>
</dbReference>
<name>A0A1Y0I2K9_9GAMM</name>
<protein>
    <submittedName>
        <fullName evidence="2">Dolichol-phosphate mannosyltransferase</fullName>
    </submittedName>
</protein>
<dbReference type="PANTHER" id="PTHR48090:SF7">
    <property type="entry name" value="RFBJ PROTEIN"/>
    <property type="match status" value="1"/>
</dbReference>
<feature type="domain" description="Glycosyltransferase 2-like" evidence="1">
    <location>
        <begin position="9"/>
        <end position="162"/>
    </location>
</feature>
<dbReference type="Proteomes" id="UP000196027">
    <property type="component" value="Chromosome"/>
</dbReference>
<keyword evidence="2" id="KW-0328">Glycosyltransferase</keyword>
<gene>
    <name evidence="2" type="ORF">OLMES_0386</name>
</gene>
<dbReference type="InterPro" id="IPR001173">
    <property type="entry name" value="Glyco_trans_2-like"/>
</dbReference>
<evidence type="ECO:0000313" key="2">
    <source>
        <dbReference type="EMBL" id="ARU54490.1"/>
    </source>
</evidence>
<dbReference type="PANTHER" id="PTHR48090">
    <property type="entry name" value="UNDECAPRENYL-PHOSPHATE 4-DEOXY-4-FORMAMIDO-L-ARABINOSE TRANSFERASE-RELATED"/>
    <property type="match status" value="1"/>
</dbReference>
<dbReference type="InterPro" id="IPR029044">
    <property type="entry name" value="Nucleotide-diphossugar_trans"/>
</dbReference>
<dbReference type="CDD" id="cd04179">
    <property type="entry name" value="DPM_DPG-synthase_like"/>
    <property type="match status" value="1"/>
</dbReference>
<dbReference type="OrthoDB" id="9815923at2"/>
<dbReference type="Gene3D" id="3.90.550.10">
    <property type="entry name" value="Spore Coat Polysaccharide Biosynthesis Protein SpsA, Chain A"/>
    <property type="match status" value="1"/>
</dbReference>
<dbReference type="Pfam" id="PF00535">
    <property type="entry name" value="Glycos_transf_2"/>
    <property type="match status" value="1"/>
</dbReference>
<dbReference type="KEGG" id="ome:OLMES_0386"/>
<dbReference type="AlphaFoldDB" id="A0A1Y0I2K9"/>
<dbReference type="RefSeq" id="WP_087459685.1">
    <property type="nucleotide sequence ID" value="NZ_CP021425.1"/>
</dbReference>
<organism evidence="2 3">
    <name type="scientific">Oleiphilus messinensis</name>
    <dbReference type="NCBI Taxonomy" id="141451"/>
    <lineage>
        <taxon>Bacteria</taxon>
        <taxon>Pseudomonadati</taxon>
        <taxon>Pseudomonadota</taxon>
        <taxon>Gammaproteobacteria</taxon>
        <taxon>Oceanospirillales</taxon>
        <taxon>Oleiphilaceae</taxon>
        <taxon>Oleiphilus</taxon>
    </lineage>
</organism>